<reference evidence="1" key="1">
    <citation type="journal article" date="2021" name="Mol. Ecol. Resour.">
        <title>Apolygus lucorum genome provides insights into omnivorousness and mesophyll feeding.</title>
        <authorList>
            <person name="Liu Y."/>
            <person name="Liu H."/>
            <person name="Wang H."/>
            <person name="Huang T."/>
            <person name="Liu B."/>
            <person name="Yang B."/>
            <person name="Yin L."/>
            <person name="Li B."/>
            <person name="Zhang Y."/>
            <person name="Zhang S."/>
            <person name="Jiang F."/>
            <person name="Zhang X."/>
            <person name="Ren Y."/>
            <person name="Wang B."/>
            <person name="Wang S."/>
            <person name="Lu Y."/>
            <person name="Wu K."/>
            <person name="Fan W."/>
            <person name="Wang G."/>
        </authorList>
    </citation>
    <scope>NUCLEOTIDE SEQUENCE</scope>
    <source>
        <strain evidence="1">12Hb</strain>
    </source>
</reference>
<evidence type="ECO:0000313" key="1">
    <source>
        <dbReference type="EMBL" id="KAF6200406.1"/>
    </source>
</evidence>
<gene>
    <name evidence="1" type="ORF">GE061_006709</name>
</gene>
<dbReference type="PROSITE" id="PS50878">
    <property type="entry name" value="RT_POL"/>
    <property type="match status" value="1"/>
</dbReference>
<dbReference type="InterPro" id="IPR043502">
    <property type="entry name" value="DNA/RNA_pol_sf"/>
</dbReference>
<keyword evidence="2" id="KW-1185">Reference proteome</keyword>
<dbReference type="OrthoDB" id="6629987at2759"/>
<dbReference type="AlphaFoldDB" id="A0A6A4J6V3"/>
<organism evidence="1 2">
    <name type="scientific">Apolygus lucorum</name>
    <name type="common">Small green plant bug</name>
    <name type="synonym">Lygocoris lucorum</name>
    <dbReference type="NCBI Taxonomy" id="248454"/>
    <lineage>
        <taxon>Eukaryota</taxon>
        <taxon>Metazoa</taxon>
        <taxon>Ecdysozoa</taxon>
        <taxon>Arthropoda</taxon>
        <taxon>Hexapoda</taxon>
        <taxon>Insecta</taxon>
        <taxon>Pterygota</taxon>
        <taxon>Neoptera</taxon>
        <taxon>Paraneoptera</taxon>
        <taxon>Hemiptera</taxon>
        <taxon>Heteroptera</taxon>
        <taxon>Panheteroptera</taxon>
        <taxon>Cimicomorpha</taxon>
        <taxon>Miridae</taxon>
        <taxon>Mirini</taxon>
        <taxon>Apolygus</taxon>
    </lineage>
</organism>
<accession>A0A6A4J6V3</accession>
<protein>
    <submittedName>
        <fullName evidence="1">Uncharacterized protein</fullName>
    </submittedName>
</protein>
<dbReference type="GO" id="GO:0071897">
    <property type="term" value="P:DNA biosynthetic process"/>
    <property type="evidence" value="ECO:0007669"/>
    <property type="project" value="UniProtKB-ARBA"/>
</dbReference>
<dbReference type="PANTHER" id="PTHR19446">
    <property type="entry name" value="REVERSE TRANSCRIPTASES"/>
    <property type="match status" value="1"/>
</dbReference>
<dbReference type="EMBL" id="WIXP02000014">
    <property type="protein sequence ID" value="KAF6200406.1"/>
    <property type="molecule type" value="Genomic_DNA"/>
</dbReference>
<evidence type="ECO:0000313" key="2">
    <source>
        <dbReference type="Proteomes" id="UP000466442"/>
    </source>
</evidence>
<dbReference type="InterPro" id="IPR000477">
    <property type="entry name" value="RT_dom"/>
</dbReference>
<dbReference type="SUPFAM" id="SSF56672">
    <property type="entry name" value="DNA/RNA polymerases"/>
    <property type="match status" value="1"/>
</dbReference>
<name>A0A6A4J6V3_APOLU</name>
<proteinExistence type="predicted"/>
<comment type="caution">
    <text evidence="1">The sequence shown here is derived from an EMBL/GenBank/DDBJ whole genome shotgun (WGS) entry which is preliminary data.</text>
</comment>
<dbReference type="Pfam" id="PF00078">
    <property type="entry name" value="RVT_1"/>
    <property type="match status" value="1"/>
</dbReference>
<dbReference type="Proteomes" id="UP000466442">
    <property type="component" value="Unassembled WGS sequence"/>
</dbReference>
<sequence>MDDRRAHKNQDEYSEIETRIKAKVKEAKETWIAESCQEVEELLARHDDFHLHKKLKEMSGVYRQKNFPRALKDERGTLITDLPLKLEIWEKYIEMKFSDDVAPQDTIHASAVLEGPPIMESEVCHALGHVRSGKALGPDEVPAEILKLLDEENVKKLTILFNTIYDSGKLPLDWLHSIFITLPKKANSQSCEEYRLISLMSHALKVLLRVIFHRINIKCETTLSAEQFGFCGGLGTRDALFCVQLLMQRCRDVQQDLFVCFIDFQRAFDSVRHGPLMELLERLGLDSKDVRIIRNLYNEQYASVLVEGYPSTRIPISKGVRQGCLLSPQLSAI</sequence>